<dbReference type="AlphaFoldDB" id="A0A8A3S805"/>
<name>A0A8A3S805_9EURY</name>
<reference evidence="2" key="2">
    <citation type="submission" date="2019-02" db="EMBL/GenBank/DDBJ databases">
        <authorList>
            <person name="Chen S.-C."/>
            <person name="Chien H.-H."/>
            <person name="Lai M.-C."/>
        </authorList>
    </citation>
    <scope>NUCLEOTIDE SEQUENCE</scope>
    <source>
        <strain evidence="2">N2F9704</strain>
    </source>
</reference>
<feature type="transmembrane region" description="Helical" evidence="1">
    <location>
        <begin position="84"/>
        <end position="101"/>
    </location>
</feature>
<reference evidence="2" key="1">
    <citation type="journal article" date="2001" name="Int. J. Syst. Evol. Microbiol.">
        <title>Methanofollis aquaemaris sp. nov., a methanogen isolated from an aquaculture fish pond.</title>
        <authorList>
            <person name="Lai M.C."/>
            <person name="Chen S.C."/>
        </authorList>
    </citation>
    <scope>NUCLEOTIDE SEQUENCE</scope>
    <source>
        <strain evidence="2">N2F9704</strain>
    </source>
</reference>
<dbReference type="RefSeq" id="WP_265580743.1">
    <property type="nucleotide sequence ID" value="NZ_CP036172.1"/>
</dbReference>
<sequence>MTGDASGTESWLDRPGVVLMILLAGLLTTAILNLGGRGVATVLMTVLAVLSALVVYFDARAIGAGKEAEPEQLREIRTWKPQSWAIWVLLFWPFFLPYYLWMRNTGMMKNIP</sequence>
<dbReference type="KEGG" id="maqe:RJ40_10095"/>
<keyword evidence="1" id="KW-1133">Transmembrane helix</keyword>
<dbReference type="GeneID" id="76424722"/>
<dbReference type="Proteomes" id="UP001042704">
    <property type="component" value="Chromosome"/>
</dbReference>
<evidence type="ECO:0000313" key="2">
    <source>
        <dbReference type="EMBL" id="QSZ67824.1"/>
    </source>
</evidence>
<evidence type="ECO:0000313" key="3">
    <source>
        <dbReference type="Proteomes" id="UP001042704"/>
    </source>
</evidence>
<evidence type="ECO:0000256" key="1">
    <source>
        <dbReference type="SAM" id="Phobius"/>
    </source>
</evidence>
<feature type="transmembrane region" description="Helical" evidence="1">
    <location>
        <begin position="16"/>
        <end position="35"/>
    </location>
</feature>
<protein>
    <submittedName>
        <fullName evidence="2">Uncharacterized protein</fullName>
    </submittedName>
</protein>
<accession>A0A8A3S805</accession>
<keyword evidence="1" id="KW-0812">Transmembrane</keyword>
<dbReference type="EMBL" id="CP036172">
    <property type="protein sequence ID" value="QSZ67824.1"/>
    <property type="molecule type" value="Genomic_DNA"/>
</dbReference>
<keyword evidence="3" id="KW-1185">Reference proteome</keyword>
<organism evidence="2 3">
    <name type="scientific">Methanofollis aquaemaris</name>
    <dbReference type="NCBI Taxonomy" id="126734"/>
    <lineage>
        <taxon>Archaea</taxon>
        <taxon>Methanobacteriati</taxon>
        <taxon>Methanobacteriota</taxon>
        <taxon>Stenosarchaea group</taxon>
        <taxon>Methanomicrobia</taxon>
        <taxon>Methanomicrobiales</taxon>
        <taxon>Methanomicrobiaceae</taxon>
        <taxon>Methanofollis</taxon>
    </lineage>
</organism>
<feature type="transmembrane region" description="Helical" evidence="1">
    <location>
        <begin position="42"/>
        <end position="64"/>
    </location>
</feature>
<gene>
    <name evidence="2" type="ORF">RJ40_10095</name>
</gene>
<keyword evidence="1" id="KW-0472">Membrane</keyword>
<proteinExistence type="predicted"/>